<reference evidence="1" key="1">
    <citation type="journal article" date="2019" name="bioRxiv">
        <title>The Genome of the Zebra Mussel, Dreissena polymorpha: A Resource for Invasive Species Research.</title>
        <authorList>
            <person name="McCartney M.A."/>
            <person name="Auch B."/>
            <person name="Kono T."/>
            <person name="Mallez S."/>
            <person name="Zhang Y."/>
            <person name="Obille A."/>
            <person name="Becker A."/>
            <person name="Abrahante J.E."/>
            <person name="Garbe J."/>
            <person name="Badalamenti J.P."/>
            <person name="Herman A."/>
            <person name="Mangelson H."/>
            <person name="Liachko I."/>
            <person name="Sullivan S."/>
            <person name="Sone E.D."/>
            <person name="Koren S."/>
            <person name="Silverstein K.A.T."/>
            <person name="Beckman K.B."/>
            <person name="Gohl D.M."/>
        </authorList>
    </citation>
    <scope>NUCLEOTIDE SEQUENCE</scope>
    <source>
        <strain evidence="1">Duluth1</strain>
        <tissue evidence="1">Whole animal</tissue>
    </source>
</reference>
<sequence length="73" mass="8287">MESKFLCKAACFLLDHRSRQREVLGPLPAKPLPRQLVQLVKLAFLVETELGARCIFLPLLLVDVPFLQDVADR</sequence>
<proteinExistence type="predicted"/>
<keyword evidence="2" id="KW-1185">Reference proteome</keyword>
<comment type="caution">
    <text evidence="1">The sequence shown here is derived from an EMBL/GenBank/DDBJ whole genome shotgun (WGS) entry which is preliminary data.</text>
</comment>
<dbReference type="Proteomes" id="UP000828390">
    <property type="component" value="Unassembled WGS sequence"/>
</dbReference>
<protein>
    <submittedName>
        <fullName evidence="1">Uncharacterized protein</fullName>
    </submittedName>
</protein>
<evidence type="ECO:0000313" key="1">
    <source>
        <dbReference type="EMBL" id="KAH3847906.1"/>
    </source>
</evidence>
<evidence type="ECO:0000313" key="2">
    <source>
        <dbReference type="Proteomes" id="UP000828390"/>
    </source>
</evidence>
<organism evidence="1 2">
    <name type="scientific">Dreissena polymorpha</name>
    <name type="common">Zebra mussel</name>
    <name type="synonym">Mytilus polymorpha</name>
    <dbReference type="NCBI Taxonomy" id="45954"/>
    <lineage>
        <taxon>Eukaryota</taxon>
        <taxon>Metazoa</taxon>
        <taxon>Spiralia</taxon>
        <taxon>Lophotrochozoa</taxon>
        <taxon>Mollusca</taxon>
        <taxon>Bivalvia</taxon>
        <taxon>Autobranchia</taxon>
        <taxon>Heteroconchia</taxon>
        <taxon>Euheterodonta</taxon>
        <taxon>Imparidentia</taxon>
        <taxon>Neoheterodontei</taxon>
        <taxon>Myida</taxon>
        <taxon>Dreissenoidea</taxon>
        <taxon>Dreissenidae</taxon>
        <taxon>Dreissena</taxon>
    </lineage>
</organism>
<dbReference type="EMBL" id="JAIWYP010000003">
    <property type="protein sequence ID" value="KAH3847906.1"/>
    <property type="molecule type" value="Genomic_DNA"/>
</dbReference>
<gene>
    <name evidence="1" type="ORF">DPMN_090241</name>
</gene>
<dbReference type="AlphaFoldDB" id="A0A9D4QY17"/>
<name>A0A9D4QY17_DREPO</name>
<accession>A0A9D4QY17</accession>
<reference evidence="1" key="2">
    <citation type="submission" date="2020-11" db="EMBL/GenBank/DDBJ databases">
        <authorList>
            <person name="McCartney M.A."/>
            <person name="Auch B."/>
            <person name="Kono T."/>
            <person name="Mallez S."/>
            <person name="Becker A."/>
            <person name="Gohl D.M."/>
            <person name="Silverstein K.A.T."/>
            <person name="Koren S."/>
            <person name="Bechman K.B."/>
            <person name="Herman A."/>
            <person name="Abrahante J.E."/>
            <person name="Garbe J."/>
        </authorList>
    </citation>
    <scope>NUCLEOTIDE SEQUENCE</scope>
    <source>
        <strain evidence="1">Duluth1</strain>
        <tissue evidence="1">Whole animal</tissue>
    </source>
</reference>